<dbReference type="SUPFAM" id="SSF101874">
    <property type="entry name" value="YceI-like"/>
    <property type="match status" value="1"/>
</dbReference>
<evidence type="ECO:0000259" key="2">
    <source>
        <dbReference type="SMART" id="SM00867"/>
    </source>
</evidence>
<protein>
    <submittedName>
        <fullName evidence="3">YceI family protein</fullName>
    </submittedName>
</protein>
<dbReference type="Pfam" id="PF04264">
    <property type="entry name" value="YceI"/>
    <property type="match status" value="1"/>
</dbReference>
<accession>A0AB39BLX5</accession>
<dbReference type="AlphaFoldDB" id="A0AB39BLX5"/>
<proteinExistence type="inferred from homology"/>
<name>A0AB39BLX5_9MICO</name>
<dbReference type="Gene3D" id="2.40.128.110">
    <property type="entry name" value="Lipid/polyisoprenoid-binding, YceI-like"/>
    <property type="match status" value="1"/>
</dbReference>
<organism evidence="3">
    <name type="scientific">Herbiconiux sp. A18JL235</name>
    <dbReference type="NCBI Taxonomy" id="3152363"/>
    <lineage>
        <taxon>Bacteria</taxon>
        <taxon>Bacillati</taxon>
        <taxon>Actinomycetota</taxon>
        <taxon>Actinomycetes</taxon>
        <taxon>Micrococcales</taxon>
        <taxon>Microbacteriaceae</taxon>
        <taxon>Herbiconiux</taxon>
    </lineage>
</organism>
<reference evidence="3" key="1">
    <citation type="submission" date="2024-05" db="EMBL/GenBank/DDBJ databases">
        <title>Herbiconiux sp. A18JL235.</title>
        <authorList>
            <person name="Zhang G."/>
        </authorList>
    </citation>
    <scope>NUCLEOTIDE SEQUENCE</scope>
    <source>
        <strain evidence="3">A18JL235</strain>
    </source>
</reference>
<dbReference type="InterPro" id="IPR007372">
    <property type="entry name" value="Lipid/polyisoprenoid-bd_YceI"/>
</dbReference>
<dbReference type="RefSeq" id="WP_368499489.1">
    <property type="nucleotide sequence ID" value="NZ_CP162511.1"/>
</dbReference>
<gene>
    <name evidence="3" type="ORF">ABFY20_08450</name>
</gene>
<dbReference type="EMBL" id="CP162511">
    <property type="protein sequence ID" value="XDI07115.1"/>
    <property type="molecule type" value="Genomic_DNA"/>
</dbReference>
<sequence>MNKPAKYFVALAAGVAAVGVVAVVAVPIVSRGAEIDMSATMQQVVPTVVGSSADGHDVDSAHTWTLDAGSSVGYRVGGADAPVVAGRTEQISGAITRTDTTVTDAEFMVDLSTLVGDDLAKAAMLDALIRATGGNSVASFVLTSPAELPEGGEGTVPIVGTLTLRGVSQQVEGEATISFDDRQAVIEGSIPIELADYGIPVPSLGGSVLGGTAAIDVDLTASPR</sequence>
<evidence type="ECO:0000256" key="1">
    <source>
        <dbReference type="ARBA" id="ARBA00008812"/>
    </source>
</evidence>
<feature type="domain" description="Lipid/polyisoprenoid-binding YceI-like" evidence="2">
    <location>
        <begin position="63"/>
        <end position="222"/>
    </location>
</feature>
<evidence type="ECO:0000313" key="3">
    <source>
        <dbReference type="EMBL" id="XDI07115.1"/>
    </source>
</evidence>
<dbReference type="SMART" id="SM00867">
    <property type="entry name" value="YceI"/>
    <property type="match status" value="1"/>
</dbReference>
<comment type="similarity">
    <text evidence="1">Belongs to the UPF0312 family.</text>
</comment>
<dbReference type="InterPro" id="IPR036761">
    <property type="entry name" value="TTHA0802/YceI-like_sf"/>
</dbReference>